<name>A0A365GYT0_9ACTN</name>
<keyword evidence="1" id="KW-0472">Membrane</keyword>
<evidence type="ECO:0000256" key="1">
    <source>
        <dbReference type="SAM" id="Phobius"/>
    </source>
</evidence>
<evidence type="ECO:0000313" key="2">
    <source>
        <dbReference type="EMBL" id="RAY11972.1"/>
    </source>
</evidence>
<reference evidence="2 3" key="1">
    <citation type="submission" date="2018-06" db="EMBL/GenBank/DDBJ databases">
        <title>Actinomadura craniellae sp. nov. isolated from marine sponge Craniella sp.</title>
        <authorList>
            <person name="Li L."/>
            <person name="Xu Q.H."/>
            <person name="Lin H.W."/>
            <person name="Lu Y.H."/>
        </authorList>
    </citation>
    <scope>NUCLEOTIDE SEQUENCE [LARGE SCALE GENOMIC DNA]</scope>
    <source>
        <strain evidence="2 3">LHW63021</strain>
    </source>
</reference>
<keyword evidence="1" id="KW-1133">Transmembrane helix</keyword>
<gene>
    <name evidence="2" type="ORF">DPM19_26845</name>
</gene>
<protein>
    <submittedName>
        <fullName evidence="2">Uncharacterized protein</fullName>
    </submittedName>
</protein>
<dbReference type="RefSeq" id="WP_111870838.1">
    <property type="nucleotide sequence ID" value="NZ_QLYX01000015.1"/>
</dbReference>
<keyword evidence="1" id="KW-0812">Transmembrane</keyword>
<dbReference type="OrthoDB" id="3425023at2"/>
<evidence type="ECO:0000313" key="3">
    <source>
        <dbReference type="Proteomes" id="UP000251891"/>
    </source>
</evidence>
<proteinExistence type="predicted"/>
<dbReference type="Proteomes" id="UP000251891">
    <property type="component" value="Unassembled WGS sequence"/>
</dbReference>
<comment type="caution">
    <text evidence="2">The sequence shown here is derived from an EMBL/GenBank/DDBJ whole genome shotgun (WGS) entry which is preliminary data.</text>
</comment>
<feature type="transmembrane region" description="Helical" evidence="1">
    <location>
        <begin position="134"/>
        <end position="154"/>
    </location>
</feature>
<keyword evidence="3" id="KW-1185">Reference proteome</keyword>
<accession>A0A365GYT0</accession>
<organism evidence="2 3">
    <name type="scientific">Actinomadura craniellae</name>
    <dbReference type="NCBI Taxonomy" id="2231787"/>
    <lineage>
        <taxon>Bacteria</taxon>
        <taxon>Bacillati</taxon>
        <taxon>Actinomycetota</taxon>
        <taxon>Actinomycetes</taxon>
        <taxon>Streptosporangiales</taxon>
        <taxon>Thermomonosporaceae</taxon>
        <taxon>Actinomadura</taxon>
    </lineage>
</organism>
<dbReference type="EMBL" id="QLYX01000015">
    <property type="protein sequence ID" value="RAY11972.1"/>
    <property type="molecule type" value="Genomic_DNA"/>
</dbReference>
<dbReference type="AlphaFoldDB" id="A0A365GYT0"/>
<sequence length="355" mass="39058">MAVTAGRNPLPGRGTFFVGVDVAPGRYMCSETAGGWWIRFTGPGGDKTVRSGRLPHGPAEVVVEVGDFAFQTNVGAPWRLQNPAAEHVHDGPEPLRRVVDPELPGGAEALRTRRAPLREAGPALAVLGLLWMSLWAWAWAAAAAPVVLGALLLVHMRDTRQRDRVERARRDHSLGPEDFDEEARRLMLRAQRAIAAVRESEVNRQGMLDSVDNAVTLPRQEWEIARVLARQARLRHEQDPFLSDTVPPEVQAAVSSLREKLEQSVRAVTRRIEALERYADHALAADEALRAHRQLETLAERAHEYDELVADTVRDDLAVSAIERLTAQGDELVRTLRGRLAEAAAAAAALPPDPP</sequence>